<proteinExistence type="predicted"/>
<protein>
    <submittedName>
        <fullName evidence="2">Uncharacterized protein</fullName>
    </submittedName>
</protein>
<evidence type="ECO:0000313" key="2">
    <source>
        <dbReference type="EMBL" id="KAK8985056.1"/>
    </source>
</evidence>
<feature type="compositionally biased region" description="Polar residues" evidence="1">
    <location>
        <begin position="90"/>
        <end position="105"/>
    </location>
</feature>
<feature type="region of interest" description="Disordered" evidence="1">
    <location>
        <begin position="78"/>
        <end position="106"/>
    </location>
</feature>
<evidence type="ECO:0000256" key="1">
    <source>
        <dbReference type="SAM" id="MobiDB-lite"/>
    </source>
</evidence>
<reference evidence="2 3" key="1">
    <citation type="journal article" date="2024" name="G3 (Bethesda)">
        <title>Genome assembly of Hibiscus sabdariffa L. provides insights into metabolisms of medicinal natural products.</title>
        <authorList>
            <person name="Kim T."/>
        </authorList>
    </citation>
    <scope>NUCLEOTIDE SEQUENCE [LARGE SCALE GENOMIC DNA]</scope>
    <source>
        <strain evidence="2">TK-2024</strain>
        <tissue evidence="2">Old leaves</tissue>
    </source>
</reference>
<dbReference type="Proteomes" id="UP001396334">
    <property type="component" value="Unassembled WGS sequence"/>
</dbReference>
<organism evidence="2 3">
    <name type="scientific">Hibiscus sabdariffa</name>
    <name type="common">roselle</name>
    <dbReference type="NCBI Taxonomy" id="183260"/>
    <lineage>
        <taxon>Eukaryota</taxon>
        <taxon>Viridiplantae</taxon>
        <taxon>Streptophyta</taxon>
        <taxon>Embryophyta</taxon>
        <taxon>Tracheophyta</taxon>
        <taxon>Spermatophyta</taxon>
        <taxon>Magnoliopsida</taxon>
        <taxon>eudicotyledons</taxon>
        <taxon>Gunneridae</taxon>
        <taxon>Pentapetalae</taxon>
        <taxon>rosids</taxon>
        <taxon>malvids</taxon>
        <taxon>Malvales</taxon>
        <taxon>Malvaceae</taxon>
        <taxon>Malvoideae</taxon>
        <taxon>Hibiscus</taxon>
    </lineage>
</organism>
<comment type="caution">
    <text evidence="2">The sequence shown here is derived from an EMBL/GenBank/DDBJ whole genome shotgun (WGS) entry which is preliminary data.</text>
</comment>
<dbReference type="EMBL" id="JBBPBN010000072">
    <property type="protein sequence ID" value="KAK8985056.1"/>
    <property type="molecule type" value="Genomic_DNA"/>
</dbReference>
<feature type="compositionally biased region" description="Pro residues" evidence="1">
    <location>
        <begin position="24"/>
        <end position="33"/>
    </location>
</feature>
<name>A0ABR2P9D5_9ROSI</name>
<keyword evidence="3" id="KW-1185">Reference proteome</keyword>
<gene>
    <name evidence="2" type="ORF">V6N11_082673</name>
</gene>
<accession>A0ABR2P9D5</accession>
<feature type="compositionally biased region" description="Low complexity" evidence="1">
    <location>
        <begin position="1"/>
        <end position="14"/>
    </location>
</feature>
<evidence type="ECO:0000313" key="3">
    <source>
        <dbReference type="Proteomes" id="UP001396334"/>
    </source>
</evidence>
<sequence length="127" mass="13913">MSLTSSPMLPSTPLHFERQIIPLSPTPPPPPPTAHDSIFQPVVPNLQAPSLSIHPNHETHTQATAGLDLNDNAVSLEIVSHSRPPRPRRNTSQTLKQGKSKTIPNRSLGPLINVRRFTALTISYHTT</sequence>
<feature type="region of interest" description="Disordered" evidence="1">
    <location>
        <begin position="1"/>
        <end position="37"/>
    </location>
</feature>